<dbReference type="FunFam" id="3.30.390.10:FF:000009">
    <property type="entry name" value="Hydrophobic dipeptide epimerase"/>
    <property type="match status" value="1"/>
</dbReference>
<evidence type="ECO:0000313" key="10">
    <source>
        <dbReference type="Proteomes" id="UP000245938"/>
    </source>
</evidence>
<evidence type="ECO:0000259" key="8">
    <source>
        <dbReference type="SMART" id="SM00922"/>
    </source>
</evidence>
<dbReference type="AlphaFoldDB" id="A0A2U3AQ06"/>
<comment type="cofactor">
    <cofactor evidence="6 7">
        <name>Mg(2+)</name>
        <dbReference type="ChEBI" id="CHEBI:18420"/>
    </cofactor>
    <text evidence="6 7">Binds 1 Mg(2+) ion per subunit.</text>
</comment>
<comment type="caution">
    <text evidence="9">The sequence shown here is derived from an EMBL/GenBank/DDBJ whole genome shotgun (WGS) entry which is preliminary data.</text>
</comment>
<name>A0A2U3AQ06_9BACL</name>
<reference evidence="9 10" key="1">
    <citation type="submission" date="2018-05" db="EMBL/GenBank/DDBJ databases">
        <title>Kurthia sibirica genome sequence.</title>
        <authorList>
            <person name="Maclea K.S."/>
            <person name="Goen A.E."/>
        </authorList>
    </citation>
    <scope>NUCLEOTIDE SEQUENCE [LARGE SCALE GENOMIC DNA]</scope>
    <source>
        <strain evidence="9 10">ATCC 49154</strain>
    </source>
</reference>
<dbReference type="InterPro" id="IPR013342">
    <property type="entry name" value="Mandelate_racemase_C"/>
</dbReference>
<proteinExistence type="inferred from homology"/>
<dbReference type="SFLD" id="SFLDF00009">
    <property type="entry name" value="o-succinylbenzoate_synthase"/>
    <property type="match status" value="1"/>
</dbReference>
<dbReference type="InterPro" id="IPR034603">
    <property type="entry name" value="Dipeptide_epimerase"/>
</dbReference>
<dbReference type="EMBL" id="QFVR01000002">
    <property type="protein sequence ID" value="PWI26621.1"/>
    <property type="molecule type" value="Genomic_DNA"/>
</dbReference>
<evidence type="ECO:0000256" key="4">
    <source>
        <dbReference type="ARBA" id="ARBA00023235"/>
    </source>
</evidence>
<dbReference type="SUPFAM" id="SSF54826">
    <property type="entry name" value="Enolase N-terminal domain-like"/>
    <property type="match status" value="1"/>
</dbReference>
<keyword evidence="10" id="KW-1185">Reference proteome</keyword>
<feature type="binding site" evidence="6">
    <location>
        <position position="191"/>
    </location>
    <ligand>
        <name>Mg(2+)</name>
        <dbReference type="ChEBI" id="CHEBI:18420"/>
    </ligand>
</feature>
<feature type="active site" description="Proton acceptor; specific for (R)-substrate epimerization" evidence="5">
    <location>
        <position position="163"/>
    </location>
</feature>
<dbReference type="Gene3D" id="3.30.390.10">
    <property type="entry name" value="Enolase-like, N-terminal domain"/>
    <property type="match status" value="1"/>
</dbReference>
<dbReference type="SMART" id="SM00922">
    <property type="entry name" value="MR_MLE"/>
    <property type="match status" value="1"/>
</dbReference>
<evidence type="ECO:0000313" key="9">
    <source>
        <dbReference type="EMBL" id="PWI26621.1"/>
    </source>
</evidence>
<sequence length="370" mass="40431">MKIKEIELFAINLPLIDPFIISYATYDSIQSIIVKMTTDDGYIGFGEAVPDEHITGETWEGTFQVLKNHLAPAVIGLDPRQFEKLHDLMDHIVKPAPAAKAAIDIACFDIAGKSMNVPVYQLLGGRYHEKFPITHVLSIGEPQKMADEAAAKMAMGYDSFKMKVGTNVKTDVERIKAVRARVGEDIAIRVDVNQGWGNAATTLTALRGMEELNIDWLEQPVMDNDIDGLVEIKAKSAIPLMIDEGLRNERDMREVIAKRAADKANIKLMKCGGIYPAMKLAVMAEMAGIECQVGSMVESSVGSAAGFHVAFSKKIMGSVELTGPLKFSKDIGNLKYDVPFIELTDKPGLGIDVDEAVLAELTVFSEKITA</sequence>
<feature type="domain" description="Mandelate racemase/muconate lactonizing enzyme C-terminal" evidence="8">
    <location>
        <begin position="142"/>
        <end position="239"/>
    </location>
</feature>
<dbReference type="Pfam" id="PF13378">
    <property type="entry name" value="MR_MLE_C"/>
    <property type="match status" value="1"/>
</dbReference>
<feature type="binding site" evidence="6">
    <location>
        <position position="243"/>
    </location>
    <ligand>
        <name>Mg(2+)</name>
        <dbReference type="ChEBI" id="CHEBI:18420"/>
    </ligand>
</feature>
<dbReference type="EC" id="5.1.1.-" evidence="7"/>
<dbReference type="InterPro" id="IPR036849">
    <property type="entry name" value="Enolase-like_C_sf"/>
</dbReference>
<dbReference type="RefSeq" id="WP_109304792.1">
    <property type="nucleotide sequence ID" value="NZ_BJUF01000002.1"/>
</dbReference>
<gene>
    <name evidence="9" type="ORF">DEX24_02330</name>
</gene>
<dbReference type="PANTHER" id="PTHR48073">
    <property type="entry name" value="O-SUCCINYLBENZOATE SYNTHASE-RELATED"/>
    <property type="match status" value="1"/>
</dbReference>
<dbReference type="GO" id="GO:0006518">
    <property type="term" value="P:peptide metabolic process"/>
    <property type="evidence" value="ECO:0007669"/>
    <property type="project" value="UniProtKB-ARBA"/>
</dbReference>
<keyword evidence="2 6" id="KW-0479">Metal-binding</keyword>
<dbReference type="GO" id="GO:0016855">
    <property type="term" value="F:racemase and epimerase activity, acting on amino acids and derivatives"/>
    <property type="evidence" value="ECO:0007669"/>
    <property type="project" value="UniProtKB-UniRule"/>
</dbReference>
<keyword evidence="4 7" id="KW-0413">Isomerase</keyword>
<evidence type="ECO:0000256" key="5">
    <source>
        <dbReference type="PIRSR" id="PIRSR634603-1"/>
    </source>
</evidence>
<dbReference type="Proteomes" id="UP000245938">
    <property type="component" value="Unassembled WGS sequence"/>
</dbReference>
<accession>A0A2U3AQ06</accession>
<evidence type="ECO:0000256" key="1">
    <source>
        <dbReference type="ARBA" id="ARBA00008031"/>
    </source>
</evidence>
<feature type="binding site" evidence="6">
    <location>
        <position position="218"/>
    </location>
    <ligand>
        <name>Mg(2+)</name>
        <dbReference type="ChEBI" id="CHEBI:18420"/>
    </ligand>
</feature>
<dbReference type="SFLD" id="SFLDS00001">
    <property type="entry name" value="Enolase"/>
    <property type="match status" value="1"/>
</dbReference>
<evidence type="ECO:0000256" key="2">
    <source>
        <dbReference type="ARBA" id="ARBA00022723"/>
    </source>
</evidence>
<dbReference type="InterPro" id="IPR029065">
    <property type="entry name" value="Enolase_C-like"/>
</dbReference>
<dbReference type="OrthoDB" id="9775391at2"/>
<dbReference type="Gene3D" id="3.20.20.120">
    <property type="entry name" value="Enolase-like C-terminal domain"/>
    <property type="match status" value="1"/>
</dbReference>
<feature type="active site" description="Proton acceptor; specific for (S)-substrate epimerization" evidence="5">
    <location>
        <position position="267"/>
    </location>
</feature>
<dbReference type="PANTHER" id="PTHR48073:SF2">
    <property type="entry name" value="O-SUCCINYLBENZOATE SYNTHASE"/>
    <property type="match status" value="1"/>
</dbReference>
<evidence type="ECO:0000256" key="7">
    <source>
        <dbReference type="RuleBase" id="RU366006"/>
    </source>
</evidence>
<dbReference type="SUPFAM" id="SSF51604">
    <property type="entry name" value="Enolase C-terminal domain-like"/>
    <property type="match status" value="1"/>
</dbReference>
<dbReference type="GO" id="GO:0000287">
    <property type="term" value="F:magnesium ion binding"/>
    <property type="evidence" value="ECO:0007669"/>
    <property type="project" value="UniProtKB-ARBA"/>
</dbReference>
<keyword evidence="3 6" id="KW-0460">Magnesium</keyword>
<protein>
    <recommendedName>
        <fullName evidence="7">Dipeptide epimerase</fullName>
        <ecNumber evidence="7">5.1.1.-</ecNumber>
    </recommendedName>
</protein>
<organism evidence="9 10">
    <name type="scientific">Kurthia sibirica</name>
    <dbReference type="NCBI Taxonomy" id="202750"/>
    <lineage>
        <taxon>Bacteria</taxon>
        <taxon>Bacillati</taxon>
        <taxon>Bacillota</taxon>
        <taxon>Bacilli</taxon>
        <taxon>Bacillales</taxon>
        <taxon>Caryophanaceae</taxon>
        <taxon>Kurthia</taxon>
    </lineage>
</organism>
<dbReference type="SFLD" id="SFLDG00180">
    <property type="entry name" value="muconate_cycloisomerase"/>
    <property type="match status" value="1"/>
</dbReference>
<dbReference type="InterPro" id="IPR013341">
    <property type="entry name" value="Mandelate_racemase_N_dom"/>
</dbReference>
<dbReference type="CDD" id="cd03319">
    <property type="entry name" value="L-Ala-DL-Glu_epimerase"/>
    <property type="match status" value="1"/>
</dbReference>
<evidence type="ECO:0000256" key="6">
    <source>
        <dbReference type="PIRSR" id="PIRSR634603-3"/>
    </source>
</evidence>
<evidence type="ECO:0000256" key="3">
    <source>
        <dbReference type="ARBA" id="ARBA00022842"/>
    </source>
</evidence>
<dbReference type="InterPro" id="IPR029017">
    <property type="entry name" value="Enolase-like_N"/>
</dbReference>
<dbReference type="Pfam" id="PF02746">
    <property type="entry name" value="MR_MLE_N"/>
    <property type="match status" value="1"/>
</dbReference>
<comment type="similarity">
    <text evidence="1 7">Belongs to the mandelate racemase/muconate lactonizing enzyme family.</text>
</comment>